<sequence length="328" mass="34849">MKSIVSTLALAAAVAAESRTSAPEGCLDVAQSGGDYSTVQAAVDSLSTTDAADQCIFINPGTYKEQVLVSSRAAQLTIYGYTTDTASYSGNQVTITSSKSQDDGLSNDETATLRVKAADFKLYNVNVENSFGEGSQAVALSAYADSGYYASQFLGFQDTVLANRGSQLFAKSLIQGATDFIFGMEAAAWFEDCDIRVLARSIGYITANGREDDDSSSYYVFNNCDVAAASGNSVPSGAYYLGRPWREYARVVFQNTALSAVINEDGWRIWNDDDPRIDAVLFGEYNNSGAGASTSRVDFATILSSAVAIASILGSGHTNAGYYDASYM</sequence>
<evidence type="ECO:0000256" key="3">
    <source>
        <dbReference type="ARBA" id="ARBA00008891"/>
    </source>
</evidence>
<dbReference type="SUPFAM" id="SSF51126">
    <property type="entry name" value="Pectin lyase-like"/>
    <property type="match status" value="1"/>
</dbReference>
<proteinExistence type="inferred from homology"/>
<feature type="chain" id="PRO_5042673158" description="Pectinesterase" evidence="11">
    <location>
        <begin position="17"/>
        <end position="328"/>
    </location>
</feature>
<evidence type="ECO:0000256" key="6">
    <source>
        <dbReference type="ARBA" id="ARBA00022729"/>
    </source>
</evidence>
<keyword evidence="5 11" id="KW-0964">Secreted</keyword>
<evidence type="ECO:0000256" key="9">
    <source>
        <dbReference type="ARBA" id="ARBA00047928"/>
    </source>
</evidence>
<evidence type="ECO:0000256" key="4">
    <source>
        <dbReference type="ARBA" id="ARBA00013229"/>
    </source>
</evidence>
<evidence type="ECO:0000256" key="5">
    <source>
        <dbReference type="ARBA" id="ARBA00022525"/>
    </source>
</evidence>
<evidence type="ECO:0000256" key="2">
    <source>
        <dbReference type="ARBA" id="ARBA00005184"/>
    </source>
</evidence>
<keyword evidence="11" id="KW-0961">Cell wall biogenesis/degradation</keyword>
<feature type="signal peptide" evidence="11">
    <location>
        <begin position="1"/>
        <end position="16"/>
    </location>
</feature>
<organism evidence="13 14">
    <name type="scientific">Diatrype stigma</name>
    <dbReference type="NCBI Taxonomy" id="117547"/>
    <lineage>
        <taxon>Eukaryota</taxon>
        <taxon>Fungi</taxon>
        <taxon>Dikarya</taxon>
        <taxon>Ascomycota</taxon>
        <taxon>Pezizomycotina</taxon>
        <taxon>Sordariomycetes</taxon>
        <taxon>Xylariomycetidae</taxon>
        <taxon>Xylariales</taxon>
        <taxon>Diatrypaceae</taxon>
        <taxon>Diatrype</taxon>
    </lineage>
</organism>
<dbReference type="PROSITE" id="PS00503">
    <property type="entry name" value="PECTINESTERASE_2"/>
    <property type="match status" value="1"/>
</dbReference>
<dbReference type="InterPro" id="IPR000070">
    <property type="entry name" value="Pectinesterase_cat"/>
</dbReference>
<evidence type="ECO:0000259" key="12">
    <source>
        <dbReference type="Pfam" id="PF01095"/>
    </source>
</evidence>
<dbReference type="GO" id="GO:0045490">
    <property type="term" value="P:pectin catabolic process"/>
    <property type="evidence" value="ECO:0007669"/>
    <property type="project" value="UniProtKB-UniRule"/>
</dbReference>
<dbReference type="AlphaFoldDB" id="A0AAN9YTN3"/>
<evidence type="ECO:0000256" key="8">
    <source>
        <dbReference type="ARBA" id="ARBA00023085"/>
    </source>
</evidence>
<comment type="function">
    <text evidence="11">Involved in maceration and soft-rotting of plant tissue.</text>
</comment>
<keyword evidence="14" id="KW-1185">Reference proteome</keyword>
<keyword evidence="8 11" id="KW-0063">Aspartyl esterase</keyword>
<dbReference type="PANTHER" id="PTHR31321:SF127">
    <property type="entry name" value="PECTINESTERASE"/>
    <property type="match status" value="1"/>
</dbReference>
<protein>
    <recommendedName>
        <fullName evidence="4 11">Pectinesterase</fullName>
        <ecNumber evidence="4 11">3.1.1.11</ecNumber>
    </recommendedName>
</protein>
<accession>A0AAN9YTN3</accession>
<dbReference type="GO" id="GO:0042545">
    <property type="term" value="P:cell wall modification"/>
    <property type="evidence" value="ECO:0007669"/>
    <property type="project" value="UniProtKB-UniRule"/>
</dbReference>
<dbReference type="InterPro" id="IPR033131">
    <property type="entry name" value="Pectinesterase_Asp_AS"/>
</dbReference>
<comment type="caution">
    <text evidence="13">The sequence shown here is derived from an EMBL/GenBank/DDBJ whole genome shotgun (WGS) entry which is preliminary data.</text>
</comment>
<evidence type="ECO:0000256" key="10">
    <source>
        <dbReference type="PROSITE-ProRule" id="PRU10040"/>
    </source>
</evidence>
<feature type="domain" description="Pectinesterase catalytic" evidence="12">
    <location>
        <begin position="30"/>
        <end position="301"/>
    </location>
</feature>
<dbReference type="GO" id="GO:0030599">
    <property type="term" value="F:pectinesterase activity"/>
    <property type="evidence" value="ECO:0007669"/>
    <property type="project" value="UniProtKB-UniRule"/>
</dbReference>
<dbReference type="InterPro" id="IPR012334">
    <property type="entry name" value="Pectin_lyas_fold"/>
</dbReference>
<dbReference type="Pfam" id="PF01095">
    <property type="entry name" value="Pectinesterase"/>
    <property type="match status" value="1"/>
</dbReference>
<dbReference type="PANTHER" id="PTHR31321">
    <property type="entry name" value="ACYL-COA THIOESTER HYDROLASE YBHC-RELATED"/>
    <property type="match status" value="1"/>
</dbReference>
<evidence type="ECO:0000256" key="7">
    <source>
        <dbReference type="ARBA" id="ARBA00022801"/>
    </source>
</evidence>
<comment type="pathway">
    <text evidence="2 11">Glycan metabolism; pectin degradation; 2-dehydro-3-deoxy-D-gluconate from pectin: step 1/5.</text>
</comment>
<dbReference type="EC" id="3.1.1.11" evidence="4 11"/>
<evidence type="ECO:0000256" key="11">
    <source>
        <dbReference type="RuleBase" id="RU000589"/>
    </source>
</evidence>
<evidence type="ECO:0000256" key="1">
    <source>
        <dbReference type="ARBA" id="ARBA00004613"/>
    </source>
</evidence>
<dbReference type="Proteomes" id="UP001320420">
    <property type="component" value="Unassembled WGS sequence"/>
</dbReference>
<dbReference type="FunFam" id="2.160.20.10:FF:000014">
    <property type="entry name" value="Pectinesterase"/>
    <property type="match status" value="1"/>
</dbReference>
<comment type="subcellular location">
    <subcellularLocation>
        <location evidence="1 11">Secreted</location>
    </subcellularLocation>
</comment>
<evidence type="ECO:0000313" key="14">
    <source>
        <dbReference type="Proteomes" id="UP001320420"/>
    </source>
</evidence>
<keyword evidence="6 11" id="KW-0732">Signal</keyword>
<reference evidence="13 14" key="1">
    <citation type="submission" date="2024-02" db="EMBL/GenBank/DDBJ databases">
        <title>De novo assembly and annotation of 12 fungi associated with fruit tree decline syndrome in Ontario, Canada.</title>
        <authorList>
            <person name="Sulman M."/>
            <person name="Ellouze W."/>
            <person name="Ilyukhin E."/>
        </authorList>
    </citation>
    <scope>NUCLEOTIDE SEQUENCE [LARGE SCALE GENOMIC DNA]</scope>
    <source>
        <strain evidence="13 14">M11/M66-122</strain>
    </source>
</reference>
<comment type="similarity">
    <text evidence="3">Belongs to the pectinesterase family.</text>
</comment>
<dbReference type="InterPro" id="IPR011050">
    <property type="entry name" value="Pectin_lyase_fold/virulence"/>
</dbReference>
<gene>
    <name evidence="13" type="ORF">SLS62_004433</name>
</gene>
<keyword evidence="7 11" id="KW-0378">Hydrolase</keyword>
<feature type="active site" evidence="10">
    <location>
        <position position="179"/>
    </location>
</feature>
<dbReference type="GO" id="GO:0005576">
    <property type="term" value="C:extracellular region"/>
    <property type="evidence" value="ECO:0007669"/>
    <property type="project" value="UniProtKB-SubCell"/>
</dbReference>
<dbReference type="Gene3D" id="2.160.20.10">
    <property type="entry name" value="Single-stranded right-handed beta-helix, Pectin lyase-like"/>
    <property type="match status" value="1"/>
</dbReference>
<evidence type="ECO:0000313" key="13">
    <source>
        <dbReference type="EMBL" id="KAK7753575.1"/>
    </source>
</evidence>
<dbReference type="EMBL" id="JAKJXP020000027">
    <property type="protein sequence ID" value="KAK7753575.1"/>
    <property type="molecule type" value="Genomic_DNA"/>
</dbReference>
<name>A0AAN9YTN3_9PEZI</name>
<comment type="catalytic activity">
    <reaction evidence="9 11">
        <text>[(1-&gt;4)-alpha-D-galacturonosyl methyl ester](n) + n H2O = [(1-&gt;4)-alpha-D-galacturonosyl](n) + n methanol + n H(+)</text>
        <dbReference type="Rhea" id="RHEA:22380"/>
        <dbReference type="Rhea" id="RHEA-COMP:14570"/>
        <dbReference type="Rhea" id="RHEA-COMP:14573"/>
        <dbReference type="ChEBI" id="CHEBI:15377"/>
        <dbReference type="ChEBI" id="CHEBI:15378"/>
        <dbReference type="ChEBI" id="CHEBI:17790"/>
        <dbReference type="ChEBI" id="CHEBI:140522"/>
        <dbReference type="ChEBI" id="CHEBI:140523"/>
        <dbReference type="EC" id="3.1.1.11"/>
    </reaction>
</comment>